<evidence type="ECO:0000256" key="4">
    <source>
        <dbReference type="ARBA" id="ARBA00022989"/>
    </source>
</evidence>
<dbReference type="KEGG" id="dmt:DESME_03530"/>
<keyword evidence="3 6" id="KW-0812">Transmembrane</keyword>
<feature type="transmembrane region" description="Helical" evidence="6">
    <location>
        <begin position="76"/>
        <end position="101"/>
    </location>
</feature>
<dbReference type="STRING" id="871968.DESME_03530"/>
<keyword evidence="2 6" id="KW-1003">Cell membrane</keyword>
<keyword evidence="4 6" id="KW-1133">Transmembrane helix</keyword>
<dbReference type="InterPro" id="IPR015414">
    <property type="entry name" value="TMEM64"/>
</dbReference>
<dbReference type="PANTHER" id="PTHR12677">
    <property type="entry name" value="GOLGI APPARATUS MEMBRANE PROTEIN TVP38-RELATED"/>
    <property type="match status" value="1"/>
</dbReference>
<proteinExistence type="inferred from homology"/>
<protein>
    <recommendedName>
        <fullName evidence="6">TVP38/TMEM64 family membrane protein</fullName>
    </recommendedName>
</protein>
<dbReference type="eggNOG" id="COG0398">
    <property type="taxonomic scope" value="Bacteria"/>
</dbReference>
<keyword evidence="9" id="KW-1185">Reference proteome</keyword>
<gene>
    <name evidence="8" type="ORF">DESME_03530</name>
</gene>
<feature type="transmembrane region" description="Helical" evidence="6">
    <location>
        <begin position="188"/>
        <end position="208"/>
    </location>
</feature>
<evidence type="ECO:0000313" key="9">
    <source>
        <dbReference type="Proteomes" id="UP000010847"/>
    </source>
</evidence>
<dbReference type="Pfam" id="PF09335">
    <property type="entry name" value="VTT_dom"/>
    <property type="match status" value="1"/>
</dbReference>
<keyword evidence="5 6" id="KW-0472">Membrane</keyword>
<reference evidence="8 9" key="1">
    <citation type="submission" date="2013-12" db="EMBL/GenBank/DDBJ databases">
        <authorList>
            <consortium name="DOE Joint Genome Institute"/>
            <person name="Smidt H."/>
            <person name="Huntemann M."/>
            <person name="Han J."/>
            <person name="Chen A."/>
            <person name="Kyrpides N."/>
            <person name="Mavromatis K."/>
            <person name="Markowitz V."/>
            <person name="Palaniappan K."/>
            <person name="Ivanova N."/>
            <person name="Schaumberg A."/>
            <person name="Pati A."/>
            <person name="Liolios K."/>
            <person name="Nordberg H.P."/>
            <person name="Cantor M.N."/>
            <person name="Hua S.X."/>
            <person name="Woyke T."/>
        </authorList>
    </citation>
    <scope>NUCLEOTIDE SEQUENCE [LARGE SCALE GENOMIC DNA]</scope>
    <source>
        <strain evidence="9">DSM 15288</strain>
    </source>
</reference>
<organism evidence="8 9">
    <name type="scientific">Desulfitobacterium metallireducens DSM 15288</name>
    <dbReference type="NCBI Taxonomy" id="871968"/>
    <lineage>
        <taxon>Bacteria</taxon>
        <taxon>Bacillati</taxon>
        <taxon>Bacillota</taxon>
        <taxon>Clostridia</taxon>
        <taxon>Eubacteriales</taxon>
        <taxon>Desulfitobacteriaceae</taxon>
        <taxon>Desulfitobacterium</taxon>
    </lineage>
</organism>
<feature type="transmembrane region" description="Helical" evidence="6">
    <location>
        <begin position="159"/>
        <end position="181"/>
    </location>
</feature>
<dbReference type="RefSeq" id="WP_006715278.1">
    <property type="nucleotide sequence ID" value="NZ_CP007032.1"/>
</dbReference>
<evidence type="ECO:0000256" key="6">
    <source>
        <dbReference type="RuleBase" id="RU366058"/>
    </source>
</evidence>
<dbReference type="EMBL" id="CP007032">
    <property type="protein sequence ID" value="AHF06229.1"/>
    <property type="molecule type" value="Genomic_DNA"/>
</dbReference>
<evidence type="ECO:0000259" key="7">
    <source>
        <dbReference type="Pfam" id="PF09335"/>
    </source>
</evidence>
<dbReference type="Proteomes" id="UP000010847">
    <property type="component" value="Chromosome"/>
</dbReference>
<evidence type="ECO:0000256" key="5">
    <source>
        <dbReference type="ARBA" id="ARBA00023136"/>
    </source>
</evidence>
<comment type="subcellular location">
    <subcellularLocation>
        <location evidence="1 6">Cell membrane</location>
        <topology evidence="1 6">Multi-pass membrane protein</topology>
    </subcellularLocation>
</comment>
<dbReference type="InterPro" id="IPR032816">
    <property type="entry name" value="VTT_dom"/>
</dbReference>
<dbReference type="HOGENOM" id="CLU_038944_8_0_9"/>
<feature type="domain" description="VTT" evidence="7">
    <location>
        <begin position="64"/>
        <end position="176"/>
    </location>
</feature>
<dbReference type="PANTHER" id="PTHR12677:SF59">
    <property type="entry name" value="GOLGI APPARATUS MEMBRANE PROTEIN TVP38-RELATED"/>
    <property type="match status" value="1"/>
</dbReference>
<dbReference type="GO" id="GO:0005886">
    <property type="term" value="C:plasma membrane"/>
    <property type="evidence" value="ECO:0007669"/>
    <property type="project" value="UniProtKB-SubCell"/>
</dbReference>
<feature type="transmembrane region" description="Helical" evidence="6">
    <location>
        <begin position="12"/>
        <end position="31"/>
    </location>
</feature>
<evidence type="ECO:0000256" key="2">
    <source>
        <dbReference type="ARBA" id="ARBA00022475"/>
    </source>
</evidence>
<sequence length="217" mass="24285">MESHKIEDKNYGWLTLILVISVLLIVLFFYLDRQNNISYFIQTWGIGGIFLGILLMAALCMTPIPSEGLVILLLKIYGVYGGILYSWLGSILSSIAIFYITRYLGKSFFQKLLTPQRFETVDHWIQKKGSSGLLIARLLPIPAFAVNYIAGAIPSVKLWPYTWTAALSIIPYYIGTALVYIGVAQSTWIWLAVGGVAILTVWGISYFLSKTSKNQIS</sequence>
<dbReference type="AlphaFoldDB" id="W0EAK1"/>
<evidence type="ECO:0000313" key="8">
    <source>
        <dbReference type="EMBL" id="AHF06229.1"/>
    </source>
</evidence>
<evidence type="ECO:0000256" key="3">
    <source>
        <dbReference type="ARBA" id="ARBA00022692"/>
    </source>
</evidence>
<feature type="transmembrane region" description="Helical" evidence="6">
    <location>
        <begin position="43"/>
        <end position="64"/>
    </location>
</feature>
<comment type="similarity">
    <text evidence="6">Belongs to the TVP38/TMEM64 family.</text>
</comment>
<name>W0EAK1_9FIRM</name>
<evidence type="ECO:0000256" key="1">
    <source>
        <dbReference type="ARBA" id="ARBA00004651"/>
    </source>
</evidence>
<accession>W0EAK1</accession>
<feature type="transmembrane region" description="Helical" evidence="6">
    <location>
        <begin position="134"/>
        <end position="153"/>
    </location>
</feature>